<evidence type="ECO:0000313" key="1">
    <source>
        <dbReference type="EMBL" id="KAG0445112.1"/>
    </source>
</evidence>
<comment type="caution">
    <text evidence="1">The sequence shown here is derived from an EMBL/GenBank/DDBJ whole genome shotgun (WGS) entry which is preliminary data.</text>
</comment>
<keyword evidence="2" id="KW-1185">Reference proteome</keyword>
<dbReference type="EMBL" id="JABSTQ010000919">
    <property type="protein sequence ID" value="KAG0445112.1"/>
    <property type="molecule type" value="Genomic_DNA"/>
</dbReference>
<sequence length="530" mass="59820">MHQAITAGNLKVGTLNTISLVAWKRKQWLLDLLNEEKIDIAFIQETKLSTPEMAKSFVRVFGHDFFCVHTLTTRFSGGTAVLVRKRKDVIVMARDLSDDGRAATADCLVGDRLIRFVSVYAPNNPRERRAFFETLRGTLDTPGDVVLGGDFNCVLAPSDRTSNANKDSSAATLRDVIRDNDLIDVTTRFPGFAPRYTRWQGGSHARLDRLYVSGDLIPRVGSYHVKMVPFSDHGLVTTEIKGGAPGERRPRGPWKMNMAILDDEGFSTEVRRRLEHLSDAVDACAWEELKGEIRNRAECFSRAKAAAARQEERDLTNTLRAILEEEERRPGVFAENVRYCKERLLELLRERLKGAQVEVALGHVELFCRVSGAAINRQKSAGAWLGQWATKPTEFAGIAWKETLESYLGAPIRELGPSMEVWRQKTNAIQSKLSPWLGRRLSFFNRAYVCNAVSYPAILYWAQAACCPGSTANQIHRSWARFIWRSSMERTRRSNLFLSLAAGGMGLVNVTVKLHVQRFLLFRDKRDPLF</sequence>
<evidence type="ECO:0000313" key="2">
    <source>
        <dbReference type="Proteomes" id="UP000805193"/>
    </source>
</evidence>
<name>A0AC60R0F3_IXOPE</name>
<accession>A0AC60R0F3</accession>
<dbReference type="Proteomes" id="UP000805193">
    <property type="component" value="Unassembled WGS sequence"/>
</dbReference>
<protein>
    <submittedName>
        <fullName evidence="1">Uncharacterized protein</fullName>
    </submittedName>
</protein>
<reference evidence="1 2" key="1">
    <citation type="journal article" date="2020" name="Cell">
        <title>Large-Scale Comparative Analyses of Tick Genomes Elucidate Their Genetic Diversity and Vector Capacities.</title>
        <authorList>
            <consortium name="Tick Genome and Microbiome Consortium (TIGMIC)"/>
            <person name="Jia N."/>
            <person name="Wang J."/>
            <person name="Shi W."/>
            <person name="Du L."/>
            <person name="Sun Y."/>
            <person name="Zhan W."/>
            <person name="Jiang J.F."/>
            <person name="Wang Q."/>
            <person name="Zhang B."/>
            <person name="Ji P."/>
            <person name="Bell-Sakyi L."/>
            <person name="Cui X.M."/>
            <person name="Yuan T.T."/>
            <person name="Jiang B.G."/>
            <person name="Yang W.F."/>
            <person name="Lam T.T."/>
            <person name="Chang Q.C."/>
            <person name="Ding S.J."/>
            <person name="Wang X.J."/>
            <person name="Zhu J.G."/>
            <person name="Ruan X.D."/>
            <person name="Zhao L."/>
            <person name="Wei J.T."/>
            <person name="Ye R.Z."/>
            <person name="Que T.C."/>
            <person name="Du C.H."/>
            <person name="Zhou Y.H."/>
            <person name="Cheng J.X."/>
            <person name="Dai P.F."/>
            <person name="Guo W.B."/>
            <person name="Han X.H."/>
            <person name="Huang E.J."/>
            <person name="Li L.F."/>
            <person name="Wei W."/>
            <person name="Gao Y.C."/>
            <person name="Liu J.Z."/>
            <person name="Shao H.Z."/>
            <person name="Wang X."/>
            <person name="Wang C.C."/>
            <person name="Yang T.C."/>
            <person name="Huo Q.B."/>
            <person name="Li W."/>
            <person name="Chen H.Y."/>
            <person name="Chen S.E."/>
            <person name="Zhou L.G."/>
            <person name="Ni X.B."/>
            <person name="Tian J.H."/>
            <person name="Sheng Y."/>
            <person name="Liu T."/>
            <person name="Pan Y.S."/>
            <person name="Xia L.Y."/>
            <person name="Li J."/>
            <person name="Zhao F."/>
            <person name="Cao W.C."/>
        </authorList>
    </citation>
    <scope>NUCLEOTIDE SEQUENCE [LARGE SCALE GENOMIC DNA]</scope>
    <source>
        <strain evidence="1">Iper-2018</strain>
    </source>
</reference>
<organism evidence="1 2">
    <name type="scientific">Ixodes persulcatus</name>
    <name type="common">Taiga tick</name>
    <dbReference type="NCBI Taxonomy" id="34615"/>
    <lineage>
        <taxon>Eukaryota</taxon>
        <taxon>Metazoa</taxon>
        <taxon>Ecdysozoa</taxon>
        <taxon>Arthropoda</taxon>
        <taxon>Chelicerata</taxon>
        <taxon>Arachnida</taxon>
        <taxon>Acari</taxon>
        <taxon>Parasitiformes</taxon>
        <taxon>Ixodida</taxon>
        <taxon>Ixodoidea</taxon>
        <taxon>Ixodidae</taxon>
        <taxon>Ixodinae</taxon>
        <taxon>Ixodes</taxon>
    </lineage>
</organism>
<proteinExistence type="predicted"/>
<gene>
    <name evidence="1" type="ORF">HPB47_021498</name>
</gene>